<evidence type="ECO:0000313" key="2">
    <source>
        <dbReference type="EMBL" id="KAH7976250.1"/>
    </source>
</evidence>
<name>A0A9D4QD76_RHISA</name>
<gene>
    <name evidence="2" type="ORF">HPB52_010381</name>
</gene>
<feature type="region of interest" description="Disordered" evidence="1">
    <location>
        <begin position="66"/>
        <end position="183"/>
    </location>
</feature>
<protein>
    <submittedName>
        <fullName evidence="2">Uncharacterized protein</fullName>
    </submittedName>
</protein>
<evidence type="ECO:0000313" key="3">
    <source>
        <dbReference type="Proteomes" id="UP000821837"/>
    </source>
</evidence>
<evidence type="ECO:0000256" key="1">
    <source>
        <dbReference type="SAM" id="MobiDB-lite"/>
    </source>
</evidence>
<keyword evidence="3" id="KW-1185">Reference proteome</keyword>
<feature type="compositionally biased region" description="Acidic residues" evidence="1">
    <location>
        <begin position="145"/>
        <end position="155"/>
    </location>
</feature>
<feature type="compositionally biased region" description="Basic and acidic residues" evidence="1">
    <location>
        <begin position="174"/>
        <end position="183"/>
    </location>
</feature>
<sequence>MNGQQRSADVVLRTVLGLHSRVDAAGHDRRGHLPNWRLQRGALASFRVGPRSRGRPRLVGCSVAHECPPSGLQPSHRKARTSTDRQADVATQQTAYLVISAKEKEAGDAKTERYPQERNLAEKEKKMKNKQEEREEAESQKEDYVKDEDELVDDEVAAKGANVYDEEGDDPKEDEDKKDETVG</sequence>
<dbReference type="Proteomes" id="UP000821837">
    <property type="component" value="Chromosome 10"/>
</dbReference>
<dbReference type="AlphaFoldDB" id="A0A9D4QD76"/>
<reference evidence="2" key="2">
    <citation type="submission" date="2021-09" db="EMBL/GenBank/DDBJ databases">
        <authorList>
            <person name="Jia N."/>
            <person name="Wang J."/>
            <person name="Shi W."/>
            <person name="Du L."/>
            <person name="Sun Y."/>
            <person name="Zhan W."/>
            <person name="Jiang J."/>
            <person name="Wang Q."/>
            <person name="Zhang B."/>
            <person name="Ji P."/>
            <person name="Sakyi L.B."/>
            <person name="Cui X."/>
            <person name="Yuan T."/>
            <person name="Jiang B."/>
            <person name="Yang W."/>
            <person name="Lam T.T.-Y."/>
            <person name="Chang Q."/>
            <person name="Ding S."/>
            <person name="Wang X."/>
            <person name="Zhu J."/>
            <person name="Ruan X."/>
            <person name="Zhao L."/>
            <person name="Wei J."/>
            <person name="Que T."/>
            <person name="Du C."/>
            <person name="Cheng J."/>
            <person name="Dai P."/>
            <person name="Han X."/>
            <person name="Huang E."/>
            <person name="Gao Y."/>
            <person name="Liu J."/>
            <person name="Shao H."/>
            <person name="Ye R."/>
            <person name="Li L."/>
            <person name="Wei W."/>
            <person name="Wang X."/>
            <person name="Wang C."/>
            <person name="Huo Q."/>
            <person name="Li W."/>
            <person name="Guo W."/>
            <person name="Chen H."/>
            <person name="Chen S."/>
            <person name="Zhou L."/>
            <person name="Zhou L."/>
            <person name="Ni X."/>
            <person name="Tian J."/>
            <person name="Zhou Y."/>
            <person name="Sheng Y."/>
            <person name="Liu T."/>
            <person name="Pan Y."/>
            <person name="Xia L."/>
            <person name="Li J."/>
            <person name="Zhao F."/>
            <person name="Cao W."/>
        </authorList>
    </citation>
    <scope>NUCLEOTIDE SEQUENCE</scope>
    <source>
        <strain evidence="2">Rsan-2018</strain>
        <tissue evidence="2">Larvae</tissue>
    </source>
</reference>
<reference evidence="2" key="1">
    <citation type="journal article" date="2020" name="Cell">
        <title>Large-Scale Comparative Analyses of Tick Genomes Elucidate Their Genetic Diversity and Vector Capacities.</title>
        <authorList>
            <consortium name="Tick Genome and Microbiome Consortium (TIGMIC)"/>
            <person name="Jia N."/>
            <person name="Wang J."/>
            <person name="Shi W."/>
            <person name="Du L."/>
            <person name="Sun Y."/>
            <person name="Zhan W."/>
            <person name="Jiang J.F."/>
            <person name="Wang Q."/>
            <person name="Zhang B."/>
            <person name="Ji P."/>
            <person name="Bell-Sakyi L."/>
            <person name="Cui X.M."/>
            <person name="Yuan T.T."/>
            <person name="Jiang B.G."/>
            <person name="Yang W.F."/>
            <person name="Lam T.T."/>
            <person name="Chang Q.C."/>
            <person name="Ding S.J."/>
            <person name="Wang X.J."/>
            <person name="Zhu J.G."/>
            <person name="Ruan X.D."/>
            <person name="Zhao L."/>
            <person name="Wei J.T."/>
            <person name="Ye R.Z."/>
            <person name="Que T.C."/>
            <person name="Du C.H."/>
            <person name="Zhou Y.H."/>
            <person name="Cheng J.X."/>
            <person name="Dai P.F."/>
            <person name="Guo W.B."/>
            <person name="Han X.H."/>
            <person name="Huang E.J."/>
            <person name="Li L.F."/>
            <person name="Wei W."/>
            <person name="Gao Y.C."/>
            <person name="Liu J.Z."/>
            <person name="Shao H.Z."/>
            <person name="Wang X."/>
            <person name="Wang C.C."/>
            <person name="Yang T.C."/>
            <person name="Huo Q.B."/>
            <person name="Li W."/>
            <person name="Chen H.Y."/>
            <person name="Chen S.E."/>
            <person name="Zhou L.G."/>
            <person name="Ni X.B."/>
            <person name="Tian J.H."/>
            <person name="Sheng Y."/>
            <person name="Liu T."/>
            <person name="Pan Y.S."/>
            <person name="Xia L.Y."/>
            <person name="Li J."/>
            <person name="Zhao F."/>
            <person name="Cao W.C."/>
        </authorList>
    </citation>
    <scope>NUCLEOTIDE SEQUENCE</scope>
    <source>
        <strain evidence="2">Rsan-2018</strain>
    </source>
</reference>
<feature type="compositionally biased region" description="Acidic residues" evidence="1">
    <location>
        <begin position="164"/>
        <end position="173"/>
    </location>
</feature>
<comment type="caution">
    <text evidence="2">The sequence shown here is derived from an EMBL/GenBank/DDBJ whole genome shotgun (WGS) entry which is preliminary data.</text>
</comment>
<accession>A0A9D4QD76</accession>
<proteinExistence type="predicted"/>
<dbReference type="EMBL" id="JABSTV010001246">
    <property type="protein sequence ID" value="KAH7976250.1"/>
    <property type="molecule type" value="Genomic_DNA"/>
</dbReference>
<organism evidence="2 3">
    <name type="scientific">Rhipicephalus sanguineus</name>
    <name type="common">Brown dog tick</name>
    <name type="synonym">Ixodes sanguineus</name>
    <dbReference type="NCBI Taxonomy" id="34632"/>
    <lineage>
        <taxon>Eukaryota</taxon>
        <taxon>Metazoa</taxon>
        <taxon>Ecdysozoa</taxon>
        <taxon>Arthropoda</taxon>
        <taxon>Chelicerata</taxon>
        <taxon>Arachnida</taxon>
        <taxon>Acari</taxon>
        <taxon>Parasitiformes</taxon>
        <taxon>Ixodida</taxon>
        <taxon>Ixodoidea</taxon>
        <taxon>Ixodidae</taxon>
        <taxon>Rhipicephalinae</taxon>
        <taxon>Rhipicephalus</taxon>
        <taxon>Rhipicephalus</taxon>
    </lineage>
</organism>
<feature type="compositionally biased region" description="Basic and acidic residues" evidence="1">
    <location>
        <begin position="101"/>
        <end position="144"/>
    </location>
</feature>